<dbReference type="GeneID" id="63725230"/>
<keyword evidence="3" id="KW-0175">Coiled coil</keyword>
<dbReference type="Gene3D" id="1.20.5.170">
    <property type="match status" value="1"/>
</dbReference>
<dbReference type="GO" id="GO:0000976">
    <property type="term" value="F:transcription cis-regulatory region binding"/>
    <property type="evidence" value="ECO:0007669"/>
    <property type="project" value="InterPro"/>
</dbReference>
<evidence type="ECO:0000256" key="3">
    <source>
        <dbReference type="SAM" id="Coils"/>
    </source>
</evidence>
<evidence type="ECO:0000313" key="5">
    <source>
        <dbReference type="EMBL" id="OJI98017.1"/>
    </source>
</evidence>
<dbReference type="InterPro" id="IPR050936">
    <property type="entry name" value="AP-1-like"/>
</dbReference>
<dbReference type="SUPFAM" id="SSF57959">
    <property type="entry name" value="Leucine zipper domain"/>
    <property type="match status" value="1"/>
</dbReference>
<dbReference type="GO" id="GO:0001228">
    <property type="term" value="F:DNA-binding transcription activator activity, RNA polymerase II-specific"/>
    <property type="evidence" value="ECO:0007669"/>
    <property type="project" value="TreeGrafter"/>
</dbReference>
<name>A0A1L9P914_ASPVE</name>
<dbReference type="PROSITE" id="PS00036">
    <property type="entry name" value="BZIP_BASIC"/>
    <property type="match status" value="1"/>
</dbReference>
<dbReference type="InterPro" id="IPR004827">
    <property type="entry name" value="bZIP"/>
</dbReference>
<keyword evidence="2" id="KW-0539">Nucleus</keyword>
<sequence length="283" mass="31805">MDNQYSWGSFIGQPPDSALYVDVGQHLDYGYPYEGNVQLHDIKGAANHAFPTPISVGGLSDRATAEARDAYVHGDGSAGGTTCSSVARDESSYGQQTQDAIHSHAVESLNKRRAQNRASQQAFRARKERHNAELNQKIDQLQNNMSGLRDENEQLQQQIAEMISQNRVRTEARTRQPTSEQKNPMTFSWSSERFFDSTVPDGHEKRPVYRLTVDKNTGEKLLDIGATWDLIQQHAYFKMGILDLVKVCEYLRRHIQCDGQGPVFGERFIFDAIESGLVGDNLI</sequence>
<dbReference type="Gene3D" id="1.10.238.100">
    <property type="entry name" value="YAP1 redox domain. Chain B"/>
    <property type="match status" value="1"/>
</dbReference>
<feature type="domain" description="BZIP" evidence="4">
    <location>
        <begin position="111"/>
        <end position="162"/>
    </location>
</feature>
<dbReference type="AlphaFoldDB" id="A0A1L9P914"/>
<gene>
    <name evidence="5" type="ORF">ASPVEDRAFT_24925</name>
</gene>
<dbReference type="EMBL" id="KV878126">
    <property type="protein sequence ID" value="OJI98017.1"/>
    <property type="molecule type" value="Genomic_DNA"/>
</dbReference>
<dbReference type="Proteomes" id="UP000184073">
    <property type="component" value="Unassembled WGS sequence"/>
</dbReference>
<dbReference type="PROSITE" id="PS50217">
    <property type="entry name" value="BZIP"/>
    <property type="match status" value="1"/>
</dbReference>
<proteinExistence type="predicted"/>
<dbReference type="Pfam" id="PF00170">
    <property type="entry name" value="bZIP_1"/>
    <property type="match status" value="1"/>
</dbReference>
<organism evidence="5 6">
    <name type="scientific">Aspergillus versicolor CBS 583.65</name>
    <dbReference type="NCBI Taxonomy" id="1036611"/>
    <lineage>
        <taxon>Eukaryota</taxon>
        <taxon>Fungi</taxon>
        <taxon>Dikarya</taxon>
        <taxon>Ascomycota</taxon>
        <taxon>Pezizomycotina</taxon>
        <taxon>Eurotiomycetes</taxon>
        <taxon>Eurotiomycetidae</taxon>
        <taxon>Eurotiales</taxon>
        <taxon>Aspergillaceae</taxon>
        <taxon>Aspergillus</taxon>
        <taxon>Aspergillus subgen. Nidulantes</taxon>
    </lineage>
</organism>
<evidence type="ECO:0000259" key="4">
    <source>
        <dbReference type="PROSITE" id="PS50217"/>
    </source>
</evidence>
<dbReference type="VEuPathDB" id="FungiDB:ASPVEDRAFT_24925"/>
<evidence type="ECO:0000256" key="1">
    <source>
        <dbReference type="ARBA" id="ARBA00004123"/>
    </source>
</evidence>
<dbReference type="RefSeq" id="XP_040663780.1">
    <property type="nucleotide sequence ID" value="XM_040809719.1"/>
</dbReference>
<dbReference type="PANTHER" id="PTHR40621">
    <property type="entry name" value="TRANSCRIPTION FACTOR KAPC-RELATED"/>
    <property type="match status" value="1"/>
</dbReference>
<evidence type="ECO:0000256" key="2">
    <source>
        <dbReference type="ARBA" id="ARBA00023242"/>
    </source>
</evidence>
<protein>
    <recommendedName>
        <fullName evidence="4">BZIP domain-containing protein</fullName>
    </recommendedName>
</protein>
<dbReference type="CDD" id="cd14688">
    <property type="entry name" value="bZIP_YAP"/>
    <property type="match status" value="1"/>
</dbReference>
<comment type="subcellular location">
    <subcellularLocation>
        <location evidence="1">Nucleus</location>
    </subcellularLocation>
</comment>
<keyword evidence="6" id="KW-1185">Reference proteome</keyword>
<accession>A0A1L9P914</accession>
<dbReference type="SMART" id="SM00338">
    <property type="entry name" value="BRLZ"/>
    <property type="match status" value="1"/>
</dbReference>
<dbReference type="PANTHER" id="PTHR40621:SF6">
    <property type="entry name" value="AP-1-LIKE TRANSCRIPTION FACTOR YAP1-RELATED"/>
    <property type="match status" value="1"/>
</dbReference>
<feature type="coiled-coil region" evidence="3">
    <location>
        <begin position="124"/>
        <end position="165"/>
    </location>
</feature>
<dbReference type="OrthoDB" id="4940293at2759"/>
<dbReference type="GO" id="GO:0090575">
    <property type="term" value="C:RNA polymerase II transcription regulator complex"/>
    <property type="evidence" value="ECO:0007669"/>
    <property type="project" value="TreeGrafter"/>
</dbReference>
<evidence type="ECO:0000313" key="6">
    <source>
        <dbReference type="Proteomes" id="UP000184073"/>
    </source>
</evidence>
<dbReference type="STRING" id="1036611.A0A1L9P914"/>
<reference evidence="6" key="1">
    <citation type="journal article" date="2017" name="Genome Biol.">
        <title>Comparative genomics reveals high biological diversity and specific adaptations in the industrially and medically important fungal genus Aspergillus.</title>
        <authorList>
            <person name="de Vries R.P."/>
            <person name="Riley R."/>
            <person name="Wiebenga A."/>
            <person name="Aguilar-Osorio G."/>
            <person name="Amillis S."/>
            <person name="Uchima C.A."/>
            <person name="Anderluh G."/>
            <person name="Asadollahi M."/>
            <person name="Askin M."/>
            <person name="Barry K."/>
            <person name="Battaglia E."/>
            <person name="Bayram O."/>
            <person name="Benocci T."/>
            <person name="Braus-Stromeyer S.A."/>
            <person name="Caldana C."/>
            <person name="Canovas D."/>
            <person name="Cerqueira G.C."/>
            <person name="Chen F."/>
            <person name="Chen W."/>
            <person name="Choi C."/>
            <person name="Clum A."/>
            <person name="Dos Santos R.A."/>
            <person name="Damasio A.R."/>
            <person name="Diallinas G."/>
            <person name="Emri T."/>
            <person name="Fekete E."/>
            <person name="Flipphi M."/>
            <person name="Freyberg S."/>
            <person name="Gallo A."/>
            <person name="Gournas C."/>
            <person name="Habgood R."/>
            <person name="Hainaut M."/>
            <person name="Harispe M.L."/>
            <person name="Henrissat B."/>
            <person name="Hilden K.S."/>
            <person name="Hope R."/>
            <person name="Hossain A."/>
            <person name="Karabika E."/>
            <person name="Karaffa L."/>
            <person name="Karanyi Z."/>
            <person name="Krasevec N."/>
            <person name="Kuo A."/>
            <person name="Kusch H."/>
            <person name="LaButti K."/>
            <person name="Lagendijk E.L."/>
            <person name="Lapidus A."/>
            <person name="Levasseur A."/>
            <person name="Lindquist E."/>
            <person name="Lipzen A."/>
            <person name="Logrieco A.F."/>
            <person name="MacCabe A."/>
            <person name="Maekelae M.R."/>
            <person name="Malavazi I."/>
            <person name="Melin P."/>
            <person name="Meyer V."/>
            <person name="Mielnichuk N."/>
            <person name="Miskei M."/>
            <person name="Molnar A.P."/>
            <person name="Mule G."/>
            <person name="Ngan C.Y."/>
            <person name="Orejas M."/>
            <person name="Orosz E."/>
            <person name="Ouedraogo J.P."/>
            <person name="Overkamp K.M."/>
            <person name="Park H.-S."/>
            <person name="Perrone G."/>
            <person name="Piumi F."/>
            <person name="Punt P.J."/>
            <person name="Ram A.F."/>
            <person name="Ramon A."/>
            <person name="Rauscher S."/>
            <person name="Record E."/>
            <person name="Riano-Pachon D.M."/>
            <person name="Robert V."/>
            <person name="Roehrig J."/>
            <person name="Ruller R."/>
            <person name="Salamov A."/>
            <person name="Salih N.S."/>
            <person name="Samson R.A."/>
            <person name="Sandor E."/>
            <person name="Sanguinetti M."/>
            <person name="Schuetze T."/>
            <person name="Sepcic K."/>
            <person name="Shelest E."/>
            <person name="Sherlock G."/>
            <person name="Sophianopoulou V."/>
            <person name="Squina F.M."/>
            <person name="Sun H."/>
            <person name="Susca A."/>
            <person name="Todd R.B."/>
            <person name="Tsang A."/>
            <person name="Unkles S.E."/>
            <person name="van de Wiele N."/>
            <person name="van Rossen-Uffink D."/>
            <person name="Oliveira J.V."/>
            <person name="Vesth T.C."/>
            <person name="Visser J."/>
            <person name="Yu J.-H."/>
            <person name="Zhou M."/>
            <person name="Andersen M.R."/>
            <person name="Archer D.B."/>
            <person name="Baker S.E."/>
            <person name="Benoit I."/>
            <person name="Brakhage A.A."/>
            <person name="Braus G.H."/>
            <person name="Fischer R."/>
            <person name="Frisvad J.C."/>
            <person name="Goldman G.H."/>
            <person name="Houbraken J."/>
            <person name="Oakley B."/>
            <person name="Pocsi I."/>
            <person name="Scazzocchio C."/>
            <person name="Seiboth B."/>
            <person name="vanKuyk P.A."/>
            <person name="Wortman J."/>
            <person name="Dyer P.S."/>
            <person name="Grigoriev I.V."/>
        </authorList>
    </citation>
    <scope>NUCLEOTIDE SEQUENCE [LARGE SCALE GENOMIC DNA]</scope>
    <source>
        <strain evidence="6">CBS 583.65</strain>
    </source>
</reference>
<dbReference type="InterPro" id="IPR046347">
    <property type="entry name" value="bZIP_sf"/>
</dbReference>